<keyword evidence="7" id="KW-1185">Reference proteome</keyword>
<dbReference type="RefSeq" id="XP_018590047.1">
    <property type="nucleotide sequence ID" value="XM_018734531.1"/>
</dbReference>
<evidence type="ECO:0000256" key="2">
    <source>
        <dbReference type="ARBA" id="ARBA00022741"/>
    </source>
</evidence>
<dbReference type="Gene3D" id="3.40.50.300">
    <property type="entry name" value="P-loop containing nucleotide triphosphate hydrolases"/>
    <property type="match status" value="1"/>
</dbReference>
<dbReference type="Pfam" id="PF04548">
    <property type="entry name" value="AIG1"/>
    <property type="match status" value="1"/>
</dbReference>
<dbReference type="InterPro" id="IPR045058">
    <property type="entry name" value="GIMA/IAN/Toc"/>
</dbReference>
<evidence type="ECO:0000313" key="6">
    <source>
        <dbReference type="Ensembl" id="ENSSFOP00015012063.1"/>
    </source>
</evidence>
<dbReference type="FunFam" id="3.40.50.300:FF:000366">
    <property type="entry name" value="GTPase, IMAP family member 2"/>
    <property type="match status" value="1"/>
</dbReference>
<dbReference type="Proteomes" id="UP000694397">
    <property type="component" value="Chromosome 18"/>
</dbReference>
<dbReference type="PANTHER" id="PTHR10903">
    <property type="entry name" value="GTPASE, IMAP FAMILY MEMBER-RELATED"/>
    <property type="match status" value="1"/>
</dbReference>
<feature type="domain" description="AIG1-type G" evidence="5">
    <location>
        <begin position="25"/>
        <end position="225"/>
    </location>
</feature>
<dbReference type="GO" id="GO:0005525">
    <property type="term" value="F:GTP binding"/>
    <property type="evidence" value="ECO:0007669"/>
    <property type="project" value="UniProtKB-KW"/>
</dbReference>
<dbReference type="InterPro" id="IPR006703">
    <property type="entry name" value="G_AIG1"/>
</dbReference>
<accession>A0A8C9RFH3</accession>
<dbReference type="OrthoDB" id="8954335at2759"/>
<dbReference type="GeneTree" id="ENSGT01120000271858"/>
<proteinExistence type="inferred from homology"/>
<name>A0A8C9RFH3_SCLFO</name>
<dbReference type="GeneID" id="108923637"/>
<reference evidence="6 7" key="1">
    <citation type="submission" date="2019-04" db="EMBL/GenBank/DDBJ databases">
        <authorList>
            <consortium name="Wellcome Sanger Institute Data Sharing"/>
        </authorList>
    </citation>
    <scope>NUCLEOTIDE SEQUENCE [LARGE SCALE GENOMIC DNA]</scope>
</reference>
<evidence type="ECO:0000256" key="1">
    <source>
        <dbReference type="ARBA" id="ARBA00008535"/>
    </source>
</evidence>
<dbReference type="KEGG" id="sfm:108923637"/>
<evidence type="ECO:0000256" key="3">
    <source>
        <dbReference type="ARBA" id="ARBA00023134"/>
    </source>
</evidence>
<dbReference type="SUPFAM" id="SSF52540">
    <property type="entry name" value="P-loop containing nucleoside triphosphate hydrolases"/>
    <property type="match status" value="1"/>
</dbReference>
<protein>
    <submittedName>
        <fullName evidence="6">GTPase IMAP family member 4-like</fullName>
    </submittedName>
</protein>
<dbReference type="AlphaFoldDB" id="A0A8C9RFH3"/>
<dbReference type="CDD" id="cd01852">
    <property type="entry name" value="AIG1"/>
    <property type="match status" value="1"/>
</dbReference>
<dbReference type="PANTHER" id="PTHR10903:SF112">
    <property type="entry name" value="SI:CH211-113E8.5"/>
    <property type="match status" value="1"/>
</dbReference>
<evidence type="ECO:0000256" key="4">
    <source>
        <dbReference type="SAM" id="Coils"/>
    </source>
</evidence>
<keyword evidence="2" id="KW-0547">Nucleotide-binding</keyword>
<gene>
    <name evidence="6" type="primary">LOC108923637</name>
</gene>
<organism evidence="6 7">
    <name type="scientific">Scleropages formosus</name>
    <name type="common">Asian bonytongue</name>
    <name type="synonym">Osteoglossum formosum</name>
    <dbReference type="NCBI Taxonomy" id="113540"/>
    <lineage>
        <taxon>Eukaryota</taxon>
        <taxon>Metazoa</taxon>
        <taxon>Chordata</taxon>
        <taxon>Craniata</taxon>
        <taxon>Vertebrata</taxon>
        <taxon>Euteleostomi</taxon>
        <taxon>Actinopterygii</taxon>
        <taxon>Neopterygii</taxon>
        <taxon>Teleostei</taxon>
        <taxon>Osteoglossocephala</taxon>
        <taxon>Osteoglossomorpha</taxon>
        <taxon>Osteoglossiformes</taxon>
        <taxon>Osteoglossidae</taxon>
        <taxon>Scleropages</taxon>
    </lineage>
</organism>
<comment type="similarity">
    <text evidence="1">Belongs to the TRAFAC class TrmE-Era-EngA-EngB-Septin-like GTPase superfamily. AIG1/Toc34/Toc159-like paraseptin GTPase family. IAN subfamily.</text>
</comment>
<feature type="coiled-coil region" evidence="4">
    <location>
        <begin position="218"/>
        <end position="301"/>
    </location>
</feature>
<keyword evidence="4" id="KW-0175">Coiled coil</keyword>
<reference evidence="6" key="3">
    <citation type="submission" date="2025-09" db="UniProtKB">
        <authorList>
            <consortium name="Ensembl"/>
        </authorList>
    </citation>
    <scope>IDENTIFICATION</scope>
</reference>
<reference evidence="6" key="2">
    <citation type="submission" date="2025-08" db="UniProtKB">
        <authorList>
            <consortium name="Ensembl"/>
        </authorList>
    </citation>
    <scope>IDENTIFICATION</scope>
</reference>
<evidence type="ECO:0000259" key="5">
    <source>
        <dbReference type="PROSITE" id="PS51720"/>
    </source>
</evidence>
<dbReference type="Ensembl" id="ENSSFOT00015012218.2">
    <property type="protein sequence ID" value="ENSSFOP00015012063.1"/>
    <property type="gene ID" value="ENSSFOG00015007799.2"/>
</dbReference>
<sequence>MALCKDTGGKYDKAGVLKVRDHSKCPQTRIVLVGKTGVGKSAVGNTILDRQDFTSILSNASVTTQCQKVYGLVNDRHVAVVDTPGLFDTEKPNEEIQKEIVKCIQVSCPGPHAFLLVMQLNRFTDEERKCVEALQEIFGEESRKYMIILFTRGDDLQGQSIHDFVQRAHPALKEVINKCGGRYHVFNNRAMFNRAQVVALLDMIEKMMALNGGSFYTQEMYEEAEAKIREKEEEMKREIRAKQKCHREAMEKERMEKVRELEGKLRASVEAEIEKRVDAMREQYEKELRETRDKAAMAELNLTFGEKLKQKVIKAFKIARH</sequence>
<dbReference type="InterPro" id="IPR027417">
    <property type="entry name" value="P-loop_NTPase"/>
</dbReference>
<dbReference type="PROSITE" id="PS51720">
    <property type="entry name" value="G_AIG1"/>
    <property type="match status" value="1"/>
</dbReference>
<evidence type="ECO:0000313" key="7">
    <source>
        <dbReference type="Proteomes" id="UP000694397"/>
    </source>
</evidence>
<keyword evidence="3" id="KW-0342">GTP-binding</keyword>